<dbReference type="Proteomes" id="UP000829364">
    <property type="component" value="Chromosome 5"/>
</dbReference>
<evidence type="ECO:0000256" key="1">
    <source>
        <dbReference type="SAM" id="SignalP"/>
    </source>
</evidence>
<gene>
    <name evidence="2" type="ORF">JDV02_005730</name>
</gene>
<sequence length="79" mass="8255">MKVFAIAIASLATLAAATPTGGHGCKPATYRCEPHAAAWDVCNTSGEWVFAGNCPPKNVCKFNQANGSPYCVPPDFTIP</sequence>
<evidence type="ECO:0000313" key="3">
    <source>
        <dbReference type="Proteomes" id="UP000829364"/>
    </source>
</evidence>
<reference evidence="2" key="1">
    <citation type="submission" date="2021-11" db="EMBL/GenBank/DDBJ databases">
        <title>Purpureocillium_takamizusanense_genome.</title>
        <authorList>
            <person name="Nguyen N.-H."/>
        </authorList>
    </citation>
    <scope>NUCLEOTIDE SEQUENCE</scope>
    <source>
        <strain evidence="2">PT3</strain>
    </source>
</reference>
<proteinExistence type="predicted"/>
<accession>A0A9Q8VAM2</accession>
<evidence type="ECO:0000313" key="2">
    <source>
        <dbReference type="EMBL" id="UNI19550.1"/>
    </source>
</evidence>
<organism evidence="2 3">
    <name type="scientific">Purpureocillium takamizusanense</name>
    <dbReference type="NCBI Taxonomy" id="2060973"/>
    <lineage>
        <taxon>Eukaryota</taxon>
        <taxon>Fungi</taxon>
        <taxon>Dikarya</taxon>
        <taxon>Ascomycota</taxon>
        <taxon>Pezizomycotina</taxon>
        <taxon>Sordariomycetes</taxon>
        <taxon>Hypocreomycetidae</taxon>
        <taxon>Hypocreales</taxon>
        <taxon>Ophiocordycipitaceae</taxon>
        <taxon>Purpureocillium</taxon>
    </lineage>
</organism>
<dbReference type="KEGG" id="ptkz:JDV02_005730"/>
<keyword evidence="1" id="KW-0732">Signal</keyword>
<evidence type="ECO:0008006" key="4">
    <source>
        <dbReference type="Google" id="ProtNLM"/>
    </source>
</evidence>
<dbReference type="AlphaFoldDB" id="A0A9Q8VAM2"/>
<protein>
    <recommendedName>
        <fullName evidence="4">SSCRP protein</fullName>
    </recommendedName>
</protein>
<dbReference type="EMBL" id="CP086358">
    <property type="protein sequence ID" value="UNI19550.1"/>
    <property type="molecule type" value="Genomic_DNA"/>
</dbReference>
<dbReference type="GeneID" id="72067679"/>
<dbReference type="OrthoDB" id="4611802at2759"/>
<feature type="chain" id="PRO_5040440797" description="SSCRP protein" evidence="1">
    <location>
        <begin position="18"/>
        <end position="79"/>
    </location>
</feature>
<feature type="signal peptide" evidence="1">
    <location>
        <begin position="1"/>
        <end position="17"/>
    </location>
</feature>
<dbReference type="RefSeq" id="XP_047843031.1">
    <property type="nucleotide sequence ID" value="XM_047987047.1"/>
</dbReference>
<name>A0A9Q8VAM2_9HYPO</name>
<keyword evidence="3" id="KW-1185">Reference proteome</keyword>